<gene>
    <name evidence="1" type="ORF">LCI18_013813</name>
</gene>
<accession>A0ACD3ZNG6</accession>
<evidence type="ECO:0000313" key="1">
    <source>
        <dbReference type="EMBL" id="UPL02879.1"/>
    </source>
</evidence>
<dbReference type="Proteomes" id="UP000830768">
    <property type="component" value="Chromosome 12"/>
</dbReference>
<proteinExistence type="predicted"/>
<name>A0ACD3ZNG6_FUSSC</name>
<evidence type="ECO:0000313" key="2">
    <source>
        <dbReference type="Proteomes" id="UP000830768"/>
    </source>
</evidence>
<keyword evidence="2" id="KW-1185">Reference proteome</keyword>
<reference evidence="1" key="1">
    <citation type="submission" date="2021-11" db="EMBL/GenBank/DDBJ databases">
        <title>Fusarium solani-melongenae Genome sequencing and assembly.</title>
        <authorList>
            <person name="Xie S."/>
            <person name="Huang L."/>
            <person name="Zhang X."/>
        </authorList>
    </citation>
    <scope>NUCLEOTIDE SEQUENCE</scope>
    <source>
        <strain evidence="1">CRI 24-3</strain>
    </source>
</reference>
<sequence length="299" mass="31950">MAALTKVAVLGASGNLGPPVVKALLDAGFKVTTVTRQESKATFPADVVVKRVDLSSKESLVEAVRGQDAIVSTVSGEAIASQNLLIDAAITAQVKRFIPSEFGINTREARGTKFGQFVAAKIADVDYLIELSNKYSWFSWTGISTGAFFDWGLRNGFFGFDLKNKSCQIYDSGNEPFSGTNLAFIGKCVAASLAKPETTANMFLTVASFTITQNEVRRVIEEEIGSELTVTNIKTSDLEKIGQEKLANNDPSAFVEYLSQYVFADGAGQAVTENAAVTVLGLQEESLRETVTAAIAATS</sequence>
<organism evidence="1 2">
    <name type="scientific">Fusarium solani subsp. cucurbitae</name>
    <name type="common">Neocosmosporum cucurbitae</name>
    <dbReference type="NCBI Taxonomy" id="2747967"/>
    <lineage>
        <taxon>Eukaryota</taxon>
        <taxon>Fungi</taxon>
        <taxon>Dikarya</taxon>
        <taxon>Ascomycota</taxon>
        <taxon>Pezizomycotina</taxon>
        <taxon>Sordariomycetes</taxon>
        <taxon>Hypocreomycetidae</taxon>
        <taxon>Hypocreales</taxon>
        <taxon>Nectriaceae</taxon>
        <taxon>Fusarium</taxon>
        <taxon>Fusarium solani species complex</taxon>
    </lineage>
</organism>
<dbReference type="EMBL" id="CP090040">
    <property type="protein sequence ID" value="UPL02879.1"/>
    <property type="molecule type" value="Genomic_DNA"/>
</dbReference>
<protein>
    <submittedName>
        <fullName evidence="1">Uncharacterized protein</fullName>
    </submittedName>
</protein>